<dbReference type="InterPro" id="IPR010540">
    <property type="entry name" value="CmpB_TMEM229"/>
</dbReference>
<dbReference type="STRING" id="29343.CCDG5_0676"/>
<feature type="transmembrane region" description="Helical" evidence="1">
    <location>
        <begin position="50"/>
        <end position="70"/>
    </location>
</feature>
<proteinExistence type="predicted"/>
<accession>A0A078KRM6</accession>
<reference evidence="3" key="1">
    <citation type="submission" date="2014-07" db="EMBL/GenBank/DDBJ databases">
        <authorList>
            <person name="Wibberg D."/>
        </authorList>
    </citation>
    <scope>NUCLEOTIDE SEQUENCE [LARGE SCALE GENOMIC DNA]</scope>
    <source>
        <strain evidence="3">DG5</strain>
    </source>
</reference>
<evidence type="ECO:0000313" key="3">
    <source>
        <dbReference type="Proteomes" id="UP000032431"/>
    </source>
</evidence>
<dbReference type="EMBL" id="LM995447">
    <property type="protein sequence ID" value="CDZ23805.1"/>
    <property type="molecule type" value="Genomic_DNA"/>
</dbReference>
<keyword evidence="1" id="KW-0812">Transmembrane</keyword>
<keyword evidence="1" id="KW-1133">Transmembrane helix</keyword>
<feature type="transmembrane region" description="Helical" evidence="1">
    <location>
        <begin position="90"/>
        <end position="111"/>
    </location>
</feature>
<keyword evidence="1" id="KW-0472">Membrane</keyword>
<keyword evidence="3" id="KW-1185">Reference proteome</keyword>
<evidence type="ECO:0000256" key="1">
    <source>
        <dbReference type="SAM" id="Phobius"/>
    </source>
</evidence>
<dbReference type="AlphaFoldDB" id="A0A078KRM6"/>
<gene>
    <name evidence="2" type="ORF">CCDG5_0676</name>
</gene>
<dbReference type="PATRIC" id="fig|29343.3.peg.708"/>
<organism evidence="2 3">
    <name type="scientific">[Clostridium] cellulosi</name>
    <dbReference type="NCBI Taxonomy" id="29343"/>
    <lineage>
        <taxon>Bacteria</taxon>
        <taxon>Bacillati</taxon>
        <taxon>Bacillota</taxon>
        <taxon>Clostridia</taxon>
        <taxon>Eubacteriales</taxon>
        <taxon>Oscillospiraceae</taxon>
        <taxon>Oscillospiraceae incertae sedis</taxon>
    </lineage>
</organism>
<dbReference type="HOGENOM" id="CLU_123238_0_0_9"/>
<dbReference type="Pfam" id="PF06541">
    <property type="entry name" value="ABC_trans_CmpB"/>
    <property type="match status" value="1"/>
</dbReference>
<dbReference type="Proteomes" id="UP000032431">
    <property type="component" value="Chromosome I"/>
</dbReference>
<feature type="transmembrane region" description="Helical" evidence="1">
    <location>
        <begin position="20"/>
        <end position="38"/>
    </location>
</feature>
<evidence type="ECO:0000313" key="2">
    <source>
        <dbReference type="EMBL" id="CDZ23805.1"/>
    </source>
</evidence>
<dbReference type="KEGG" id="ccel:CCDG5_0676"/>
<protein>
    <submittedName>
        <fullName evidence="2">Putative membrane protein</fullName>
    </submittedName>
</protein>
<sequence>MWFVLGMCYATVELLWRGVTYLPMIWVGGLCGLCVGLLNQHPFFCGCRMWQQCLIGTLITLVIEFVSGYILNIKLGLDIWDYSSIPFNLMGQICLPYGILWFFLMPFAVYLDDWLRWKLFYEKKPRGGPLANYVMLFTGA</sequence>
<name>A0A078KRM6_9FIRM</name>